<reference evidence="1 2" key="1">
    <citation type="journal article" date="2019" name="Nat. Ecol. Evol.">
        <title>Megaphylogeny resolves global patterns of mushroom evolution.</title>
        <authorList>
            <person name="Varga T."/>
            <person name="Krizsan K."/>
            <person name="Foldi C."/>
            <person name="Dima B."/>
            <person name="Sanchez-Garcia M."/>
            <person name="Sanchez-Ramirez S."/>
            <person name="Szollosi G.J."/>
            <person name="Szarkandi J.G."/>
            <person name="Papp V."/>
            <person name="Albert L."/>
            <person name="Andreopoulos W."/>
            <person name="Angelini C."/>
            <person name="Antonin V."/>
            <person name="Barry K.W."/>
            <person name="Bougher N.L."/>
            <person name="Buchanan P."/>
            <person name="Buyck B."/>
            <person name="Bense V."/>
            <person name="Catcheside P."/>
            <person name="Chovatia M."/>
            <person name="Cooper J."/>
            <person name="Damon W."/>
            <person name="Desjardin D."/>
            <person name="Finy P."/>
            <person name="Geml J."/>
            <person name="Haridas S."/>
            <person name="Hughes K."/>
            <person name="Justo A."/>
            <person name="Karasinski D."/>
            <person name="Kautmanova I."/>
            <person name="Kiss B."/>
            <person name="Kocsube S."/>
            <person name="Kotiranta H."/>
            <person name="LaButti K.M."/>
            <person name="Lechner B.E."/>
            <person name="Liimatainen K."/>
            <person name="Lipzen A."/>
            <person name="Lukacs Z."/>
            <person name="Mihaltcheva S."/>
            <person name="Morgado L.N."/>
            <person name="Niskanen T."/>
            <person name="Noordeloos M.E."/>
            <person name="Ohm R.A."/>
            <person name="Ortiz-Santana B."/>
            <person name="Ovrebo C."/>
            <person name="Racz N."/>
            <person name="Riley R."/>
            <person name="Savchenko A."/>
            <person name="Shiryaev A."/>
            <person name="Soop K."/>
            <person name="Spirin V."/>
            <person name="Szebenyi C."/>
            <person name="Tomsovsky M."/>
            <person name="Tulloss R.E."/>
            <person name="Uehling J."/>
            <person name="Grigoriev I.V."/>
            <person name="Vagvolgyi C."/>
            <person name="Papp T."/>
            <person name="Martin F.M."/>
            <person name="Miettinen O."/>
            <person name="Hibbett D.S."/>
            <person name="Nagy L.G."/>
        </authorList>
    </citation>
    <scope>NUCLEOTIDE SEQUENCE [LARGE SCALE GENOMIC DNA]</scope>
    <source>
        <strain evidence="1 2">NL-1719</strain>
    </source>
</reference>
<proteinExistence type="predicted"/>
<dbReference type="Proteomes" id="UP000308600">
    <property type="component" value="Unassembled WGS sequence"/>
</dbReference>
<sequence length="821" mass="91174">MDWDGRFPLYHDLHPRLTLQEVEEIEAQDALRRRLGIQPSDTELAMTLLAGEIRMERDLELANRLARGQEIDDSDDEDDMPALAPRWGQNPIRSTANVGGGRRPPDPPVQRLANIAARPQVVPPPQPARPNTNQAPAAPSPTADSTSSMWWPFSWFGGGTEDSTPARLTGHNCAVCQDPIRGFEYRAPCGDYYDKECLIELFTLATQDESLYPPRCCRQHIPVDKVLPLMSPDAARKFRDKATEFGTLKRVYCAVPTCSRFLGPEHDGGWLSPTYYPCPACPNSTCAKCKNKHEGLFHSCKSSKDEREVLDLGQQNGWASCPGCNQLIELNMGCYHMTCRCRTEFCYLCKKLWKTCPCVQWDENRLLFAAEQRVDAQFGRPARPAPVPIRAAPVPPRPAPAPPRPAPAPVRVAPAPLRLAVGAPPLQEPIHEWLNSTRRAEIHRAAQVPDVQRRPLATTPVPVARPVVVPRAAPRVPATPPINAPNPQWRTSTNPFAWASDSSNTRPGTTAEWNPLDRSLTYFGTIPSNGLNHTGRVDQPTEETFNRYGFAAPEPRQSTSTSGNSGRNQIGRHSQRVEDVTDRFMALSTSETPASQNRTSSYTQHKFTTMANNSAASTGRRSSTDDTADIQAPARNTQTYTPIKFVSVTETATTTTTRYTPATRSSSIPNQPDTSTTTTTSSSRRSGLSSTPFVVSNASAGPSTITSRRNQAETQATGYTTTSTGRSSRTTETQDNATSLRQKRIREAMEQLRVDHDCQHQKWKWRGGADQCQSCHRNLPLYLFVSAFLFVLFFDSLPWFFCDLYHNRVDGSGIRSHHLEV</sequence>
<evidence type="ECO:0000313" key="2">
    <source>
        <dbReference type="Proteomes" id="UP000308600"/>
    </source>
</evidence>
<protein>
    <submittedName>
        <fullName evidence="1">Uncharacterized protein</fullName>
    </submittedName>
</protein>
<organism evidence="1 2">
    <name type="scientific">Pluteus cervinus</name>
    <dbReference type="NCBI Taxonomy" id="181527"/>
    <lineage>
        <taxon>Eukaryota</taxon>
        <taxon>Fungi</taxon>
        <taxon>Dikarya</taxon>
        <taxon>Basidiomycota</taxon>
        <taxon>Agaricomycotina</taxon>
        <taxon>Agaricomycetes</taxon>
        <taxon>Agaricomycetidae</taxon>
        <taxon>Agaricales</taxon>
        <taxon>Pluteineae</taxon>
        <taxon>Pluteaceae</taxon>
        <taxon>Pluteus</taxon>
    </lineage>
</organism>
<accession>A0ACD3AQJ4</accession>
<dbReference type="EMBL" id="ML208357">
    <property type="protein sequence ID" value="TFK68213.1"/>
    <property type="molecule type" value="Genomic_DNA"/>
</dbReference>
<keyword evidence="2" id="KW-1185">Reference proteome</keyword>
<evidence type="ECO:0000313" key="1">
    <source>
        <dbReference type="EMBL" id="TFK68213.1"/>
    </source>
</evidence>
<name>A0ACD3AQJ4_9AGAR</name>
<gene>
    <name evidence="1" type="ORF">BDN72DRAFT_898331</name>
</gene>